<keyword evidence="5" id="KW-0547">Nucleotide-binding</keyword>
<dbReference type="GO" id="GO:0000160">
    <property type="term" value="P:phosphorelay signal transduction system"/>
    <property type="evidence" value="ECO:0007669"/>
    <property type="project" value="UniProtKB-KW"/>
</dbReference>
<dbReference type="InterPro" id="IPR001789">
    <property type="entry name" value="Sig_transdc_resp-reg_receiver"/>
</dbReference>
<keyword evidence="2" id="KW-1003">Cell membrane</keyword>
<dbReference type="GO" id="GO:0005886">
    <property type="term" value="C:plasma membrane"/>
    <property type="evidence" value="ECO:0007669"/>
    <property type="project" value="UniProtKB-SubCell"/>
</dbReference>
<evidence type="ECO:0000256" key="8">
    <source>
        <dbReference type="ARBA" id="ARBA00023012"/>
    </source>
</evidence>
<organism evidence="14 15">
    <name type="scientific">Tectimicrobiota bacterium</name>
    <dbReference type="NCBI Taxonomy" id="2528274"/>
    <lineage>
        <taxon>Bacteria</taxon>
        <taxon>Pseudomonadati</taxon>
        <taxon>Nitrospinota/Tectimicrobiota group</taxon>
        <taxon>Candidatus Tectimicrobiota</taxon>
    </lineage>
</organism>
<dbReference type="GO" id="GO:0005524">
    <property type="term" value="F:ATP binding"/>
    <property type="evidence" value="ECO:0007669"/>
    <property type="project" value="UniProtKB-KW"/>
</dbReference>
<keyword evidence="8" id="KW-0902">Two-component regulatory system</keyword>
<evidence type="ECO:0000313" key="15">
    <source>
        <dbReference type="Proteomes" id="UP000712673"/>
    </source>
</evidence>
<evidence type="ECO:0000259" key="13">
    <source>
        <dbReference type="PROSITE" id="PS50894"/>
    </source>
</evidence>
<dbReference type="Gene3D" id="1.20.120.160">
    <property type="entry name" value="HPT domain"/>
    <property type="match status" value="1"/>
</dbReference>
<feature type="modified residue" description="4-aspartylphosphate" evidence="11">
    <location>
        <position position="62"/>
    </location>
</feature>
<reference evidence="14" key="1">
    <citation type="submission" date="2019-03" db="EMBL/GenBank/DDBJ databases">
        <title>Lake Tanganyika Metagenome-Assembled Genomes (MAGs).</title>
        <authorList>
            <person name="Tran P."/>
        </authorList>
    </citation>
    <scope>NUCLEOTIDE SEQUENCE</scope>
    <source>
        <strain evidence="14">K_DeepCast_65m_m2_066</strain>
    </source>
</reference>
<dbReference type="Proteomes" id="UP000712673">
    <property type="component" value="Unassembled WGS sequence"/>
</dbReference>
<feature type="modified residue" description="Phosphohistidine" evidence="10">
    <location>
        <position position="358"/>
    </location>
</feature>
<dbReference type="InterPro" id="IPR011006">
    <property type="entry name" value="CheY-like_superfamily"/>
</dbReference>
<proteinExistence type="predicted"/>
<accession>A0A937W3F0</accession>
<feature type="non-terminal residue" evidence="14">
    <location>
        <position position="1"/>
    </location>
</feature>
<dbReference type="Gene3D" id="3.40.50.2300">
    <property type="match status" value="2"/>
</dbReference>
<evidence type="ECO:0000256" key="6">
    <source>
        <dbReference type="ARBA" id="ARBA00022840"/>
    </source>
</evidence>
<evidence type="ECO:0000313" key="14">
    <source>
        <dbReference type="EMBL" id="MBM3224426.1"/>
    </source>
</evidence>
<dbReference type="PANTHER" id="PTHR45339:SF1">
    <property type="entry name" value="HYBRID SIGNAL TRANSDUCTION HISTIDINE KINASE J"/>
    <property type="match status" value="1"/>
</dbReference>
<evidence type="ECO:0000256" key="11">
    <source>
        <dbReference type="PROSITE-ProRule" id="PRU00169"/>
    </source>
</evidence>
<protein>
    <submittedName>
        <fullName evidence="14">Response regulator</fullName>
    </submittedName>
</protein>
<evidence type="ECO:0000256" key="4">
    <source>
        <dbReference type="ARBA" id="ARBA00022692"/>
    </source>
</evidence>
<keyword evidence="9" id="KW-0472">Membrane</keyword>
<feature type="modified residue" description="4-aspartylphosphate" evidence="11">
    <location>
        <position position="205"/>
    </location>
</feature>
<feature type="domain" description="HPt" evidence="13">
    <location>
        <begin position="319"/>
        <end position="412"/>
    </location>
</feature>
<evidence type="ECO:0000256" key="7">
    <source>
        <dbReference type="ARBA" id="ARBA00022989"/>
    </source>
</evidence>
<dbReference type="AlphaFoldDB" id="A0A937W3F0"/>
<keyword evidence="7" id="KW-1133">Transmembrane helix</keyword>
<dbReference type="Pfam" id="PF01627">
    <property type="entry name" value="Hpt"/>
    <property type="match status" value="1"/>
</dbReference>
<evidence type="ECO:0000256" key="5">
    <source>
        <dbReference type="ARBA" id="ARBA00022741"/>
    </source>
</evidence>
<comment type="caution">
    <text evidence="14">The sequence shown here is derived from an EMBL/GenBank/DDBJ whole genome shotgun (WGS) entry which is preliminary data.</text>
</comment>
<feature type="domain" description="Response regulatory" evidence="12">
    <location>
        <begin position="8"/>
        <end position="129"/>
    </location>
</feature>
<keyword evidence="3 11" id="KW-0597">Phosphoprotein</keyword>
<dbReference type="EMBL" id="VGLS01000324">
    <property type="protein sequence ID" value="MBM3224426.1"/>
    <property type="molecule type" value="Genomic_DNA"/>
</dbReference>
<dbReference type="SUPFAM" id="SSF47226">
    <property type="entry name" value="Histidine-containing phosphotransfer domain, HPT domain"/>
    <property type="match status" value="1"/>
</dbReference>
<dbReference type="Pfam" id="PF00072">
    <property type="entry name" value="Response_reg"/>
    <property type="match status" value="2"/>
</dbReference>
<evidence type="ECO:0000259" key="12">
    <source>
        <dbReference type="PROSITE" id="PS50110"/>
    </source>
</evidence>
<sequence length="424" mass="45208">APDLVGLRVLGVDDNATNRTLLEVQLQACGIEITCVADAPQALGYLRTAYQEGRPYDLVILDMQMPDVDGLQLAHAIKAEPTLASSRLILLSSWGQRGDAQSAREAAIAAYLTKPVRQAQLYDTLVAVMRTSTDPQPATLIARHNLAEARAEGKIRVLLAEDNIVNQKVAVLMLEKLNCRVDAVANGQEALDALARLAYDLVFMDCQMPEMDGYAATAAIRTREMSTGSHIPIIAMTANAMAGDRERCLQAGMDDYISKPTQAALLQEMVEKWGAHSRHTPVACLAAVDSPPGSSAKDLPATLDMPTFHALQEIGEDEGAMFIATLLTSFLDDAAERLLSMQTALQAQDASTFAAAAHTLTSSSSTVGALRLAALCTTLHGLGRAGTLNHAPPLLAQLAEELSRVQHALQQACPDLVAPAREAA</sequence>
<keyword evidence="6" id="KW-0067">ATP-binding</keyword>
<evidence type="ECO:0000256" key="2">
    <source>
        <dbReference type="ARBA" id="ARBA00022475"/>
    </source>
</evidence>
<dbReference type="CDD" id="cd17546">
    <property type="entry name" value="REC_hyHK_CKI1_RcsC-like"/>
    <property type="match status" value="2"/>
</dbReference>
<dbReference type="PROSITE" id="PS50894">
    <property type="entry name" value="HPT"/>
    <property type="match status" value="1"/>
</dbReference>
<dbReference type="SMART" id="SM00073">
    <property type="entry name" value="HPT"/>
    <property type="match status" value="1"/>
</dbReference>
<dbReference type="GO" id="GO:0004672">
    <property type="term" value="F:protein kinase activity"/>
    <property type="evidence" value="ECO:0007669"/>
    <property type="project" value="UniProtKB-ARBA"/>
</dbReference>
<dbReference type="InterPro" id="IPR036641">
    <property type="entry name" value="HPT_dom_sf"/>
</dbReference>
<evidence type="ECO:0000256" key="10">
    <source>
        <dbReference type="PROSITE-ProRule" id="PRU00110"/>
    </source>
</evidence>
<dbReference type="PROSITE" id="PS50110">
    <property type="entry name" value="RESPONSE_REGULATORY"/>
    <property type="match status" value="2"/>
</dbReference>
<name>A0A937W3F0_UNCTE</name>
<evidence type="ECO:0000256" key="1">
    <source>
        <dbReference type="ARBA" id="ARBA00004651"/>
    </source>
</evidence>
<dbReference type="InterPro" id="IPR008207">
    <property type="entry name" value="Sig_transdc_His_kin_Hpt_dom"/>
</dbReference>
<evidence type="ECO:0000256" key="9">
    <source>
        <dbReference type="ARBA" id="ARBA00023136"/>
    </source>
</evidence>
<feature type="domain" description="Response regulatory" evidence="12">
    <location>
        <begin position="156"/>
        <end position="274"/>
    </location>
</feature>
<dbReference type="PANTHER" id="PTHR45339">
    <property type="entry name" value="HYBRID SIGNAL TRANSDUCTION HISTIDINE KINASE J"/>
    <property type="match status" value="1"/>
</dbReference>
<evidence type="ECO:0000256" key="3">
    <source>
        <dbReference type="ARBA" id="ARBA00022553"/>
    </source>
</evidence>
<gene>
    <name evidence="14" type="ORF">FJZ47_11575</name>
</gene>
<dbReference type="SMART" id="SM00448">
    <property type="entry name" value="REC"/>
    <property type="match status" value="2"/>
</dbReference>
<keyword evidence="4" id="KW-0812">Transmembrane</keyword>
<dbReference type="SUPFAM" id="SSF52172">
    <property type="entry name" value="CheY-like"/>
    <property type="match status" value="2"/>
</dbReference>
<comment type="subcellular location">
    <subcellularLocation>
        <location evidence="1">Cell membrane</location>
        <topology evidence="1">Multi-pass membrane protein</topology>
    </subcellularLocation>
</comment>